<evidence type="ECO:0000256" key="1">
    <source>
        <dbReference type="ARBA" id="ARBA00022670"/>
    </source>
</evidence>
<evidence type="ECO:0000259" key="6">
    <source>
        <dbReference type="PROSITE" id="PS50994"/>
    </source>
</evidence>
<feature type="domain" description="Integrase catalytic" evidence="6">
    <location>
        <begin position="374"/>
        <end position="469"/>
    </location>
</feature>
<evidence type="ECO:0000313" key="8">
    <source>
        <dbReference type="Proteomes" id="UP001374535"/>
    </source>
</evidence>
<dbReference type="GO" id="GO:0006508">
    <property type="term" value="P:proteolysis"/>
    <property type="evidence" value="ECO:0007669"/>
    <property type="project" value="UniProtKB-KW"/>
</dbReference>
<evidence type="ECO:0000313" key="7">
    <source>
        <dbReference type="EMBL" id="WVY96775.1"/>
    </source>
</evidence>
<dbReference type="InterPro" id="IPR057670">
    <property type="entry name" value="SH3_retrovirus"/>
</dbReference>
<gene>
    <name evidence="7" type="ORF">V8G54_028926</name>
</gene>
<feature type="compositionally biased region" description="Basic residues" evidence="5">
    <location>
        <begin position="219"/>
        <end position="231"/>
    </location>
</feature>
<evidence type="ECO:0000256" key="2">
    <source>
        <dbReference type="ARBA" id="ARBA00022723"/>
    </source>
</evidence>
<dbReference type="PROSITE" id="PS50994">
    <property type="entry name" value="INTEGRASE"/>
    <property type="match status" value="1"/>
</dbReference>
<name>A0AAQ3RM51_VIGMU</name>
<evidence type="ECO:0000256" key="3">
    <source>
        <dbReference type="ARBA" id="ARBA00022750"/>
    </source>
</evidence>
<dbReference type="Pfam" id="PF07727">
    <property type="entry name" value="RVT_2"/>
    <property type="match status" value="1"/>
</dbReference>
<feature type="compositionally biased region" description="Basic and acidic residues" evidence="5">
    <location>
        <begin position="245"/>
        <end position="277"/>
    </location>
</feature>
<keyword evidence="1" id="KW-0645">Protease</keyword>
<dbReference type="InterPro" id="IPR036397">
    <property type="entry name" value="RNaseH_sf"/>
</dbReference>
<dbReference type="GO" id="GO:0004190">
    <property type="term" value="F:aspartic-type endopeptidase activity"/>
    <property type="evidence" value="ECO:0007669"/>
    <property type="project" value="UniProtKB-KW"/>
</dbReference>
<evidence type="ECO:0000256" key="5">
    <source>
        <dbReference type="SAM" id="MobiDB-lite"/>
    </source>
</evidence>
<dbReference type="GO" id="GO:0046872">
    <property type="term" value="F:metal ion binding"/>
    <property type="evidence" value="ECO:0007669"/>
    <property type="project" value="UniProtKB-KW"/>
</dbReference>
<dbReference type="CDD" id="cd09272">
    <property type="entry name" value="RNase_HI_RT_Ty1"/>
    <property type="match status" value="1"/>
</dbReference>
<organism evidence="7 8">
    <name type="scientific">Vigna mungo</name>
    <name type="common">Black gram</name>
    <name type="synonym">Phaseolus mungo</name>
    <dbReference type="NCBI Taxonomy" id="3915"/>
    <lineage>
        <taxon>Eukaryota</taxon>
        <taxon>Viridiplantae</taxon>
        <taxon>Streptophyta</taxon>
        <taxon>Embryophyta</taxon>
        <taxon>Tracheophyta</taxon>
        <taxon>Spermatophyta</taxon>
        <taxon>Magnoliopsida</taxon>
        <taxon>eudicotyledons</taxon>
        <taxon>Gunneridae</taxon>
        <taxon>Pentapetalae</taxon>
        <taxon>rosids</taxon>
        <taxon>fabids</taxon>
        <taxon>Fabales</taxon>
        <taxon>Fabaceae</taxon>
        <taxon>Papilionoideae</taxon>
        <taxon>50 kb inversion clade</taxon>
        <taxon>NPAAA clade</taxon>
        <taxon>indigoferoid/millettioid clade</taxon>
        <taxon>Phaseoleae</taxon>
        <taxon>Vigna</taxon>
    </lineage>
</organism>
<dbReference type="InterPro" id="IPR012337">
    <property type="entry name" value="RNaseH-like_sf"/>
</dbReference>
<dbReference type="InterPro" id="IPR043502">
    <property type="entry name" value="DNA/RNA_pol_sf"/>
</dbReference>
<dbReference type="GO" id="GO:0015074">
    <property type="term" value="P:DNA integration"/>
    <property type="evidence" value="ECO:0007669"/>
    <property type="project" value="InterPro"/>
</dbReference>
<keyword evidence="3" id="KW-0064">Aspartyl protease</keyword>
<dbReference type="Proteomes" id="UP001374535">
    <property type="component" value="Chromosome 9"/>
</dbReference>
<accession>A0AAQ3RM51</accession>
<dbReference type="AlphaFoldDB" id="A0AAQ3RM51"/>
<sequence length="1002" mass="115628">MNFVETEQSPPHPQRPTTVKWRKRRPKRFPKSVGEEKEVIVGKKIVLGQEKGVMVDIPTTSFPVLTSNNWSRWSAEMKVLFHYQGVSVVVEERGYEALGGDTEEQKAEFKKKDDKVLFIIHQCVDDMHFEKIQNVAMARAAWSILMEDNDKVSEYFNRILALTNQMKGCEESNGHETLMLEELQSSLEANEMRLLDRNLVKHDEQALKVQHVKSDEKKKFKKWKGKPGKGKWMKESSSADEPDERFDSTEKKNNFEKSSKKKDERNIEQREAKEEVSKQIGSPCTGRIRFRTTDLDEWLVNFDDTKKSKVKFADDSALMVEGMSDVIINRKNGSQAIISSMLFVLDMKCNLLSIGQLVETGYTMIMGNHDQVELFDNFRRLILTNKISKNRTFQTKDETLEVVKKHVTRVERESGKVMKILRTDGGGEFTSHSFEDFCQNRGIKHEIIAPYTPQHNGLVERRNCTIMNMASFWAEAVSTVVYLLNKCPTKRIEGKVSLEVWTGAKPPVKHLRIFGSLTFTHVAHQKRTKLEDKSESMVFMGYHATGAYKLCDRIEKESWDWDHMHTNSKKTLVHGVTDDFAQERVEVISNSNTESRDASKRPRRQLDVEIDEEGVLIHIPVMAGAEPMDVDEALKQSVNSDQLRKRSIDVKWVFKKKLNPDGSVSKYKARLVARGFLLEIICLVITVACARRWPIFQIDVKSMFLHRTLEEEVYVQQPPRFRERDKEDKVYKLQKALYGLRNAPRAWNKNINSSLLNHDFKKCVVENGVYVKESSEGNLVIICLSSFDDIKEFKKLMKNDFEMTDLGKLSYFLGMEFIHSATGLVMHQRKYIKELLERFKMHQCNAARSSLEEVNETRFKQIVGSLRFMCNSRPKLMFCIDYGGDTVERKSTSGYIYFVNGAPISWCSKKQSIFALSSCEAKYIAGCYVACKGIWLKELLVELKVVMESPVKLRMDNTSAINLARNHVSHGRSKHIEVKYHFLRDMVTRGNIEPLYCKTAEQ</sequence>
<dbReference type="GO" id="GO:0003676">
    <property type="term" value="F:nucleic acid binding"/>
    <property type="evidence" value="ECO:0007669"/>
    <property type="project" value="InterPro"/>
</dbReference>
<dbReference type="SUPFAM" id="SSF53098">
    <property type="entry name" value="Ribonuclease H-like"/>
    <property type="match status" value="1"/>
</dbReference>
<dbReference type="InterPro" id="IPR001584">
    <property type="entry name" value="Integrase_cat-core"/>
</dbReference>
<keyword evidence="2" id="KW-0479">Metal-binding</keyword>
<proteinExistence type="predicted"/>
<dbReference type="InterPro" id="IPR054722">
    <property type="entry name" value="PolX-like_BBD"/>
</dbReference>
<dbReference type="Pfam" id="PF22936">
    <property type="entry name" value="Pol_BBD"/>
    <property type="match status" value="1"/>
</dbReference>
<dbReference type="InterPro" id="IPR013103">
    <property type="entry name" value="RVT_2"/>
</dbReference>
<evidence type="ECO:0000256" key="4">
    <source>
        <dbReference type="ARBA" id="ARBA00022801"/>
    </source>
</evidence>
<feature type="region of interest" description="Disordered" evidence="5">
    <location>
        <begin position="1"/>
        <end position="31"/>
    </location>
</feature>
<keyword evidence="8" id="KW-1185">Reference proteome</keyword>
<dbReference type="PANTHER" id="PTHR42648:SF18">
    <property type="entry name" value="RETROTRANSPOSON, UNCLASSIFIED-LIKE PROTEIN"/>
    <property type="match status" value="1"/>
</dbReference>
<protein>
    <recommendedName>
        <fullName evidence="6">Integrase catalytic domain-containing protein</fullName>
    </recommendedName>
</protein>
<dbReference type="Gene3D" id="3.30.420.10">
    <property type="entry name" value="Ribonuclease H-like superfamily/Ribonuclease H"/>
    <property type="match status" value="1"/>
</dbReference>
<dbReference type="PANTHER" id="PTHR42648">
    <property type="entry name" value="TRANSPOSASE, PUTATIVE-RELATED"/>
    <property type="match status" value="1"/>
</dbReference>
<feature type="region of interest" description="Disordered" evidence="5">
    <location>
        <begin position="218"/>
        <end position="280"/>
    </location>
</feature>
<reference evidence="7 8" key="1">
    <citation type="journal article" date="2023" name="Life. Sci Alliance">
        <title>Evolutionary insights into 3D genome organization and epigenetic landscape of Vigna mungo.</title>
        <authorList>
            <person name="Junaid A."/>
            <person name="Singh B."/>
            <person name="Bhatia S."/>
        </authorList>
    </citation>
    <scope>NUCLEOTIDE SEQUENCE [LARGE SCALE GENOMIC DNA]</scope>
    <source>
        <strain evidence="7">Urdbean</strain>
    </source>
</reference>
<dbReference type="EMBL" id="CP144692">
    <property type="protein sequence ID" value="WVY96775.1"/>
    <property type="molecule type" value="Genomic_DNA"/>
</dbReference>
<dbReference type="SUPFAM" id="SSF56672">
    <property type="entry name" value="DNA/RNA polymerases"/>
    <property type="match status" value="1"/>
</dbReference>
<dbReference type="InterPro" id="IPR039537">
    <property type="entry name" value="Retrotran_Ty1/copia-like"/>
</dbReference>
<feature type="compositionally biased region" description="Basic residues" evidence="5">
    <location>
        <begin position="20"/>
        <end position="30"/>
    </location>
</feature>
<dbReference type="Pfam" id="PF25597">
    <property type="entry name" value="SH3_retrovirus"/>
    <property type="match status" value="1"/>
</dbReference>
<keyword evidence="4" id="KW-0378">Hydrolase</keyword>